<dbReference type="PANTHER" id="PTHR33375:SF1">
    <property type="entry name" value="CHROMOSOME-PARTITIONING PROTEIN PARB-RELATED"/>
    <property type="match status" value="1"/>
</dbReference>
<dbReference type="Gene3D" id="3.90.1530.30">
    <property type="match status" value="1"/>
</dbReference>
<dbReference type="SMART" id="SM00470">
    <property type="entry name" value="ParB"/>
    <property type="match status" value="1"/>
</dbReference>
<dbReference type="GO" id="GO:0007059">
    <property type="term" value="P:chromosome segregation"/>
    <property type="evidence" value="ECO:0007669"/>
    <property type="project" value="TreeGrafter"/>
</dbReference>
<evidence type="ECO:0000313" key="2">
    <source>
        <dbReference type="EMBL" id="OGF98513.1"/>
    </source>
</evidence>
<gene>
    <name evidence="2" type="ORF">A2Z86_04755</name>
</gene>
<proteinExistence type="predicted"/>
<evidence type="ECO:0000259" key="1">
    <source>
        <dbReference type="SMART" id="SM00470"/>
    </source>
</evidence>
<dbReference type="EMBL" id="MFIV01000093">
    <property type="protein sequence ID" value="OGF98513.1"/>
    <property type="molecule type" value="Genomic_DNA"/>
</dbReference>
<sequence length="340" mass="36700">MSGTGIFNGGRLVELGLEELDRSDRTFALSWPAERDLEPLARSIDASGMLQPLWVVVGAEVGWCLVDGFRRLAAARTAGLGKVPALVLALSRENPALFRARLAATGERLSAVEKFRAVEKAQTLFGLNRVQLAGTILPLLGLGSSKKMLDELTLLRNLEDPVARFCADNAVALREAALWADFPREGQRALLVLVRALTPGQNLLRNYLQLVKEISLREAQTVQEVLQDGEIRAVLLDPEQARSGGRETVHRILRRKRYPLLDNIEKTFDTARRKLTLPEGVAVEPPAAFEGDTVSVSFKAGSPAELLEKAQALAEAAKSGNAGALFEALGAPPDKTGAGA</sequence>
<dbReference type="SUPFAM" id="SSF110849">
    <property type="entry name" value="ParB/Sulfiredoxin"/>
    <property type="match status" value="1"/>
</dbReference>
<dbReference type="InterPro" id="IPR050336">
    <property type="entry name" value="Chromosome_partition/occlusion"/>
</dbReference>
<dbReference type="CDD" id="cd16387">
    <property type="entry name" value="ParB_N_Srx"/>
    <property type="match status" value="1"/>
</dbReference>
<evidence type="ECO:0000313" key="3">
    <source>
        <dbReference type="Proteomes" id="UP000176992"/>
    </source>
</evidence>
<comment type="caution">
    <text evidence="2">The sequence shown here is derived from an EMBL/GenBank/DDBJ whole genome shotgun (WGS) entry which is preliminary data.</text>
</comment>
<name>A0A1F5YEF1_9BACT</name>
<feature type="domain" description="ParB-like N-terminal" evidence="1">
    <location>
        <begin position="13"/>
        <end position="105"/>
    </location>
</feature>
<dbReference type="InterPro" id="IPR036086">
    <property type="entry name" value="ParB/Sulfiredoxin_sf"/>
</dbReference>
<dbReference type="GO" id="GO:0005694">
    <property type="term" value="C:chromosome"/>
    <property type="evidence" value="ECO:0007669"/>
    <property type="project" value="TreeGrafter"/>
</dbReference>
<organism evidence="2 3">
    <name type="scientific">Candidatus Glassbacteria bacterium GWA2_58_10</name>
    <dbReference type="NCBI Taxonomy" id="1817865"/>
    <lineage>
        <taxon>Bacteria</taxon>
        <taxon>Candidatus Glassiibacteriota</taxon>
    </lineage>
</organism>
<dbReference type="PANTHER" id="PTHR33375">
    <property type="entry name" value="CHROMOSOME-PARTITIONING PROTEIN PARB-RELATED"/>
    <property type="match status" value="1"/>
</dbReference>
<protein>
    <recommendedName>
        <fullName evidence="1">ParB-like N-terminal domain-containing protein</fullName>
    </recommendedName>
</protein>
<dbReference type="Proteomes" id="UP000176992">
    <property type="component" value="Unassembled WGS sequence"/>
</dbReference>
<dbReference type="Pfam" id="PF02195">
    <property type="entry name" value="ParB_N"/>
    <property type="match status" value="1"/>
</dbReference>
<dbReference type="InterPro" id="IPR003115">
    <property type="entry name" value="ParB_N"/>
</dbReference>
<dbReference type="AlphaFoldDB" id="A0A1F5YEF1"/>
<reference evidence="2 3" key="1">
    <citation type="journal article" date="2016" name="Nat. Commun.">
        <title>Thousands of microbial genomes shed light on interconnected biogeochemical processes in an aquifer system.</title>
        <authorList>
            <person name="Anantharaman K."/>
            <person name="Brown C.T."/>
            <person name="Hug L.A."/>
            <person name="Sharon I."/>
            <person name="Castelle C.J."/>
            <person name="Probst A.J."/>
            <person name="Thomas B.C."/>
            <person name="Singh A."/>
            <person name="Wilkins M.J."/>
            <person name="Karaoz U."/>
            <person name="Brodie E.L."/>
            <person name="Williams K.H."/>
            <person name="Hubbard S.S."/>
            <person name="Banfield J.F."/>
        </authorList>
    </citation>
    <scope>NUCLEOTIDE SEQUENCE [LARGE SCALE GENOMIC DNA]</scope>
</reference>
<accession>A0A1F5YEF1</accession>